<keyword evidence="3" id="KW-1185">Reference proteome</keyword>
<evidence type="ECO:0008006" key="4">
    <source>
        <dbReference type="Google" id="ProtNLM"/>
    </source>
</evidence>
<dbReference type="Pfam" id="PF19560">
    <property type="entry name" value="DUF6082"/>
    <property type="match status" value="1"/>
</dbReference>
<dbReference type="InterPro" id="IPR045728">
    <property type="entry name" value="DUF6082"/>
</dbReference>
<dbReference type="EMBL" id="BMVW01000019">
    <property type="protein sequence ID" value="GGZ36706.1"/>
    <property type="molecule type" value="Genomic_DNA"/>
</dbReference>
<reference evidence="2" key="2">
    <citation type="submission" date="2020-09" db="EMBL/GenBank/DDBJ databases">
        <authorList>
            <person name="Sun Q."/>
            <person name="Ohkuma M."/>
        </authorList>
    </citation>
    <scope>NUCLEOTIDE SEQUENCE</scope>
    <source>
        <strain evidence="2">JCM 4815</strain>
    </source>
</reference>
<name>A0A918Q7F5_9ACTN</name>
<gene>
    <name evidence="2" type="ORF">GCM10010365_66910</name>
</gene>
<sequence>MVGRSRKGGRSPPPHAAHGTAVRPGVPLVRLLLRLPESRSRSVTLEDGMRTAADRRSPAIDVRPKTGGRAPDPGVKMATMNFRLRGPGPAAAMGIGMIAGVLVTRALHHRALEALHLRLTRLEHTAHTQRHTNLASQQRLHWELLSKAIDDPELAEVLDLYESPVSPKQRRQYLFANALYTNLLLYYRIGNISREEFFKHVRGIFQNPTVRDYWYATRQQRASLADTDEAELGLLVDDLLQQLEEADTDEWWVVGEPPADE</sequence>
<organism evidence="2 3">
    <name type="scientific">Streptomyces poonensis</name>
    <dbReference type="NCBI Taxonomy" id="68255"/>
    <lineage>
        <taxon>Bacteria</taxon>
        <taxon>Bacillati</taxon>
        <taxon>Actinomycetota</taxon>
        <taxon>Actinomycetes</taxon>
        <taxon>Kitasatosporales</taxon>
        <taxon>Streptomycetaceae</taxon>
        <taxon>Streptomyces</taxon>
    </lineage>
</organism>
<dbReference type="Proteomes" id="UP000622166">
    <property type="component" value="Unassembled WGS sequence"/>
</dbReference>
<dbReference type="AlphaFoldDB" id="A0A918Q7F5"/>
<reference evidence="2" key="1">
    <citation type="journal article" date="2014" name="Int. J. Syst. Evol. Microbiol.">
        <title>Complete genome sequence of Corynebacterium casei LMG S-19264T (=DSM 44701T), isolated from a smear-ripened cheese.</title>
        <authorList>
            <consortium name="US DOE Joint Genome Institute (JGI-PGF)"/>
            <person name="Walter F."/>
            <person name="Albersmeier A."/>
            <person name="Kalinowski J."/>
            <person name="Ruckert C."/>
        </authorList>
    </citation>
    <scope>NUCLEOTIDE SEQUENCE</scope>
    <source>
        <strain evidence="2">JCM 4815</strain>
    </source>
</reference>
<evidence type="ECO:0000313" key="2">
    <source>
        <dbReference type="EMBL" id="GGZ36706.1"/>
    </source>
</evidence>
<proteinExistence type="predicted"/>
<comment type="caution">
    <text evidence="2">The sequence shown here is derived from an EMBL/GenBank/DDBJ whole genome shotgun (WGS) entry which is preliminary data.</text>
</comment>
<feature type="region of interest" description="Disordered" evidence="1">
    <location>
        <begin position="1"/>
        <end position="21"/>
    </location>
</feature>
<evidence type="ECO:0000256" key="1">
    <source>
        <dbReference type="SAM" id="MobiDB-lite"/>
    </source>
</evidence>
<accession>A0A918Q7F5</accession>
<evidence type="ECO:0000313" key="3">
    <source>
        <dbReference type="Proteomes" id="UP000622166"/>
    </source>
</evidence>
<protein>
    <recommendedName>
        <fullName evidence="4">Secreted protein</fullName>
    </recommendedName>
</protein>